<protein>
    <submittedName>
        <fullName evidence="2">TIM barrel protein</fullName>
    </submittedName>
</protein>
<dbReference type="RefSeq" id="WP_171647773.1">
    <property type="nucleotide sequence ID" value="NZ_WHOA01000233.1"/>
</dbReference>
<reference evidence="2 3" key="1">
    <citation type="submission" date="2019-10" db="EMBL/GenBank/DDBJ databases">
        <title>Description of Paenibacillus terrestris sp. nov.</title>
        <authorList>
            <person name="Carlier A."/>
            <person name="Qi S."/>
        </authorList>
    </citation>
    <scope>NUCLEOTIDE SEQUENCE [LARGE SCALE GENOMIC DNA]</scope>
    <source>
        <strain evidence="2 3">LMG 31458</strain>
    </source>
</reference>
<name>A0ABX1Y4W3_9BACL</name>
<keyword evidence="3" id="KW-1185">Reference proteome</keyword>
<evidence type="ECO:0000313" key="3">
    <source>
        <dbReference type="Proteomes" id="UP000616779"/>
    </source>
</evidence>
<proteinExistence type="predicted"/>
<dbReference type="InterPro" id="IPR036237">
    <property type="entry name" value="Xyl_isomerase-like_sf"/>
</dbReference>
<dbReference type="Pfam" id="PF01261">
    <property type="entry name" value="AP_endonuc_2"/>
    <property type="match status" value="1"/>
</dbReference>
<dbReference type="PANTHER" id="PTHR12110:SF41">
    <property type="entry name" value="INOSOSE DEHYDRATASE"/>
    <property type="match status" value="1"/>
</dbReference>
<dbReference type="SUPFAM" id="SSF51658">
    <property type="entry name" value="Xylose isomerase-like"/>
    <property type="match status" value="1"/>
</dbReference>
<organism evidence="2 3">
    <name type="scientific">Paenibacillus phytorum</name>
    <dbReference type="NCBI Taxonomy" id="2654977"/>
    <lineage>
        <taxon>Bacteria</taxon>
        <taxon>Bacillati</taxon>
        <taxon>Bacillota</taxon>
        <taxon>Bacilli</taxon>
        <taxon>Bacillales</taxon>
        <taxon>Paenibacillaceae</taxon>
        <taxon>Paenibacillus</taxon>
    </lineage>
</organism>
<evidence type="ECO:0000313" key="2">
    <source>
        <dbReference type="EMBL" id="NOU75791.1"/>
    </source>
</evidence>
<dbReference type="InterPro" id="IPR013022">
    <property type="entry name" value="Xyl_isomerase-like_TIM-brl"/>
</dbReference>
<feature type="domain" description="Xylose isomerase-like TIM barrel" evidence="1">
    <location>
        <begin position="25"/>
        <end position="224"/>
    </location>
</feature>
<sequence>MRSKFAAQLFTLRDELEKDYFGTLRKVREMGWQAVQISGLFGNNPADIAKVLQETGLLTAGIHVGLAELKNQLDEVVKRADLFGTKDIVVPYFPADQQHEQGYRQLRSDLNNIARMLESKGYRISYHNHAFEFNTMIDGESALEYILEPVPGNRVFAEIDVYWVKRGGRDPLSFIQPYANRMPIIHLKDMSDDGKQSTVEVGTGQIDFIPILRWGEQNGIEWYAVEQDQCQRDPLDCLATSLENLNAMVEKL</sequence>
<dbReference type="Gene3D" id="3.20.20.150">
    <property type="entry name" value="Divalent-metal-dependent TIM barrel enzymes"/>
    <property type="match status" value="1"/>
</dbReference>
<dbReference type="Proteomes" id="UP000616779">
    <property type="component" value="Unassembled WGS sequence"/>
</dbReference>
<gene>
    <name evidence="2" type="ORF">GC098_31275</name>
</gene>
<dbReference type="PANTHER" id="PTHR12110">
    <property type="entry name" value="HYDROXYPYRUVATE ISOMERASE"/>
    <property type="match status" value="1"/>
</dbReference>
<dbReference type="InterPro" id="IPR050312">
    <property type="entry name" value="IolE/XylAMocC-like"/>
</dbReference>
<dbReference type="EMBL" id="WHOA01000233">
    <property type="protein sequence ID" value="NOU75791.1"/>
    <property type="molecule type" value="Genomic_DNA"/>
</dbReference>
<accession>A0ABX1Y4W3</accession>
<comment type="caution">
    <text evidence="2">The sequence shown here is derived from an EMBL/GenBank/DDBJ whole genome shotgun (WGS) entry which is preliminary data.</text>
</comment>
<evidence type="ECO:0000259" key="1">
    <source>
        <dbReference type="Pfam" id="PF01261"/>
    </source>
</evidence>